<protein>
    <recommendedName>
        <fullName evidence="7">Late embryogenesis abundant protein LEA-2 subgroup domain-containing protein</fullName>
    </recommendedName>
</protein>
<gene>
    <name evidence="8" type="ORF">GOP47_0024149</name>
</gene>
<evidence type="ECO:0000256" key="6">
    <source>
        <dbReference type="SAM" id="Phobius"/>
    </source>
</evidence>
<feature type="region of interest" description="Disordered" evidence="5">
    <location>
        <begin position="1"/>
        <end position="100"/>
    </location>
</feature>
<dbReference type="InterPro" id="IPR004864">
    <property type="entry name" value="LEA_2"/>
</dbReference>
<dbReference type="EMBL" id="JABFUD020000023">
    <property type="protein sequence ID" value="KAI5061644.1"/>
    <property type="molecule type" value="Genomic_DNA"/>
</dbReference>
<keyword evidence="2 6" id="KW-0812">Transmembrane</keyword>
<evidence type="ECO:0000256" key="3">
    <source>
        <dbReference type="ARBA" id="ARBA00022989"/>
    </source>
</evidence>
<dbReference type="AlphaFoldDB" id="A0A9D4Z544"/>
<dbReference type="OrthoDB" id="1934210at2759"/>
<evidence type="ECO:0000313" key="9">
    <source>
        <dbReference type="Proteomes" id="UP000886520"/>
    </source>
</evidence>
<dbReference type="Proteomes" id="UP000886520">
    <property type="component" value="Chromosome 23"/>
</dbReference>
<feature type="compositionally biased region" description="Low complexity" evidence="5">
    <location>
        <begin position="43"/>
        <end position="59"/>
    </location>
</feature>
<feature type="compositionally biased region" description="Low complexity" evidence="5">
    <location>
        <begin position="69"/>
        <end position="81"/>
    </location>
</feature>
<accession>A0A9D4Z544</accession>
<evidence type="ECO:0000256" key="1">
    <source>
        <dbReference type="ARBA" id="ARBA00004167"/>
    </source>
</evidence>
<feature type="domain" description="Late embryogenesis abundant protein LEA-2 subgroup" evidence="7">
    <location>
        <begin position="208"/>
        <end position="314"/>
    </location>
</feature>
<dbReference type="PANTHER" id="PTHR31234:SF2">
    <property type="entry name" value="OS05G0199100 PROTEIN"/>
    <property type="match status" value="1"/>
</dbReference>
<keyword evidence="9" id="KW-1185">Reference proteome</keyword>
<evidence type="ECO:0000313" key="8">
    <source>
        <dbReference type="EMBL" id="KAI5061644.1"/>
    </source>
</evidence>
<evidence type="ECO:0000256" key="4">
    <source>
        <dbReference type="ARBA" id="ARBA00023136"/>
    </source>
</evidence>
<dbReference type="GO" id="GO:0098542">
    <property type="term" value="P:defense response to other organism"/>
    <property type="evidence" value="ECO:0007669"/>
    <property type="project" value="InterPro"/>
</dbReference>
<dbReference type="Pfam" id="PF03168">
    <property type="entry name" value="LEA_2"/>
    <property type="match status" value="1"/>
</dbReference>
<organism evidence="8 9">
    <name type="scientific">Adiantum capillus-veneris</name>
    <name type="common">Maidenhair fern</name>
    <dbReference type="NCBI Taxonomy" id="13818"/>
    <lineage>
        <taxon>Eukaryota</taxon>
        <taxon>Viridiplantae</taxon>
        <taxon>Streptophyta</taxon>
        <taxon>Embryophyta</taxon>
        <taxon>Tracheophyta</taxon>
        <taxon>Polypodiopsida</taxon>
        <taxon>Polypodiidae</taxon>
        <taxon>Polypodiales</taxon>
        <taxon>Pteridineae</taxon>
        <taxon>Pteridaceae</taxon>
        <taxon>Vittarioideae</taxon>
        <taxon>Adiantum</taxon>
    </lineage>
</organism>
<comment type="subcellular location">
    <subcellularLocation>
        <location evidence="1">Membrane</location>
        <topology evidence="1">Single-pass membrane protein</topology>
    </subcellularLocation>
</comment>
<comment type="caution">
    <text evidence="8">The sequence shown here is derived from an EMBL/GenBank/DDBJ whole genome shotgun (WGS) entry which is preliminary data.</text>
</comment>
<dbReference type="PANTHER" id="PTHR31234">
    <property type="entry name" value="LATE EMBRYOGENESIS ABUNDANT (LEA) HYDROXYPROLINE-RICH GLYCOPROTEIN FAMILY"/>
    <property type="match status" value="1"/>
</dbReference>
<name>A0A9D4Z544_ADICA</name>
<keyword evidence="4 6" id="KW-0472">Membrane</keyword>
<evidence type="ECO:0000256" key="2">
    <source>
        <dbReference type="ARBA" id="ARBA00022692"/>
    </source>
</evidence>
<dbReference type="GO" id="GO:0005886">
    <property type="term" value="C:plasma membrane"/>
    <property type="evidence" value="ECO:0007669"/>
    <property type="project" value="TreeGrafter"/>
</dbReference>
<reference evidence="8" key="1">
    <citation type="submission" date="2021-01" db="EMBL/GenBank/DDBJ databases">
        <title>Adiantum capillus-veneris genome.</title>
        <authorList>
            <person name="Fang Y."/>
            <person name="Liao Q."/>
        </authorList>
    </citation>
    <scope>NUCLEOTIDE SEQUENCE</scope>
    <source>
        <strain evidence="8">H3</strain>
        <tissue evidence="8">Leaf</tissue>
    </source>
</reference>
<proteinExistence type="predicted"/>
<evidence type="ECO:0000256" key="5">
    <source>
        <dbReference type="SAM" id="MobiDB-lite"/>
    </source>
</evidence>
<dbReference type="InterPro" id="IPR044839">
    <property type="entry name" value="NDR1-like"/>
</dbReference>
<feature type="transmembrane region" description="Helical" evidence="6">
    <location>
        <begin position="143"/>
        <end position="167"/>
    </location>
</feature>
<sequence>MADAPLHHNVPHNDEKAIPSDQPPPSSHHMDMHQPSLPAANPSDTSSMGSAATATAMATNKSNQKAESVKSFSSSTSSSSSYRTIQVDGKNPPAPGAKASQQAHALPVKDFIYKVPAPLPDNHPSNIAAKRQQRRCNPCMRRFACIASLIFTVVLLLAIAILLFYLIARPQLPKIDIEALTVAEFNITDSSARNANYAGYIKADMVMKIRMRNMNKKMRVTYADVKGEVSYAGLMISQASIEASGVHQNARNTTSVQLEMHAERVDLSKNMAESMKRSLAANASQLPVQVSTSANVALQLGAWKSRHIPLHATCSAHIAVGVATPAKSALIPNSCVASHPKLPFLLLLPST</sequence>
<keyword evidence="3 6" id="KW-1133">Transmembrane helix</keyword>
<evidence type="ECO:0000259" key="7">
    <source>
        <dbReference type="Pfam" id="PF03168"/>
    </source>
</evidence>